<accession>A0AAT9P6V0</accession>
<dbReference type="InterPro" id="IPR024719">
    <property type="entry name" value="HpaB/PvcC/4-BUDH_C"/>
</dbReference>
<geneLocation type="plasmid" evidence="6">
    <name>p19Msa1047_11</name>
</geneLocation>
<evidence type="ECO:0000259" key="4">
    <source>
        <dbReference type="Pfam" id="PF03241"/>
    </source>
</evidence>
<gene>
    <name evidence="6" type="ORF">KYI10_11820</name>
</gene>
<keyword evidence="2" id="KW-0274">FAD</keyword>
<dbReference type="InterPro" id="IPR004925">
    <property type="entry name" value="HpaB/PvcC/4-BUDH"/>
</dbReference>
<dbReference type="EMBL" id="CP079956">
    <property type="protein sequence ID" value="QYA34079.1"/>
    <property type="molecule type" value="Genomic_DNA"/>
</dbReference>
<name>A0AAT9P6V0_9STAP</name>
<evidence type="ECO:0000313" key="6">
    <source>
        <dbReference type="EMBL" id="QYA34079.1"/>
    </source>
</evidence>
<keyword evidence="1" id="KW-0285">Flavoprotein</keyword>
<keyword evidence="6" id="KW-0614">Plasmid</keyword>
<dbReference type="PIRSF" id="PIRSF000331">
    <property type="entry name" value="HpaA_HpaB"/>
    <property type="match status" value="1"/>
</dbReference>
<feature type="domain" description="HpaB/PvcC/4-BUDH N-terminal" evidence="5">
    <location>
        <begin position="2"/>
        <end position="258"/>
    </location>
</feature>
<feature type="domain" description="HpaB/PvcC/4-BUDH C-terminal" evidence="4">
    <location>
        <begin position="266"/>
        <end position="463"/>
    </location>
</feature>
<organism evidence="6">
    <name type="scientific">Macrococcus psychrotolerans</name>
    <dbReference type="NCBI Taxonomy" id="3039389"/>
    <lineage>
        <taxon>Bacteria</taxon>
        <taxon>Bacillati</taxon>
        <taxon>Bacillota</taxon>
        <taxon>Bacilli</taxon>
        <taxon>Bacillales</taxon>
        <taxon>Staphylococcaceae</taxon>
        <taxon>Macrococcus</taxon>
    </lineage>
</organism>
<reference evidence="6" key="1">
    <citation type="submission" date="2024-06" db="EMBL/GenBank/DDBJ databases">
        <title>Prevalence and characterization of methicillin-resistant Macrococcus spp. in food producing animals and meat in Switzerland in 2019.</title>
        <authorList>
            <person name="Keller J.E."/>
            <person name="Schwendener S."/>
            <person name="Neuenschwander J."/>
            <person name="Overesch G."/>
            <person name="Perreten V."/>
        </authorList>
    </citation>
    <scope>NUCLEOTIDE SEQUENCE</scope>
    <source>
        <strain evidence="6">19Msa1099</strain>
        <plasmid evidence="6">p19Msa1047_11</plasmid>
    </source>
</reference>
<dbReference type="Pfam" id="PF03241">
    <property type="entry name" value="HpaB"/>
    <property type="match status" value="1"/>
</dbReference>
<evidence type="ECO:0000256" key="1">
    <source>
        <dbReference type="ARBA" id="ARBA00022630"/>
    </source>
</evidence>
<dbReference type="PANTHER" id="PTHR36117:SF3">
    <property type="entry name" value="4-HYDROXYPHENYLACETATE 3-MONOOXYGENASE-RELATED"/>
    <property type="match status" value="1"/>
</dbReference>
<dbReference type="GO" id="GO:0016491">
    <property type="term" value="F:oxidoreductase activity"/>
    <property type="evidence" value="ECO:0007669"/>
    <property type="project" value="UniProtKB-KW"/>
</dbReference>
<evidence type="ECO:0000256" key="3">
    <source>
        <dbReference type="ARBA" id="ARBA00023002"/>
    </source>
</evidence>
<protein>
    <submittedName>
        <fullName evidence="6">4-hydroxyphenylacetate 3-hydroxylase N-terminal domain-containing protein</fullName>
    </submittedName>
</protein>
<dbReference type="AlphaFoldDB" id="A0AAT9P6V0"/>
<dbReference type="InterPro" id="IPR024674">
    <property type="entry name" value="HpaB/PvcC/4-BUDH_N"/>
</dbReference>
<keyword evidence="3" id="KW-0560">Oxidoreductase</keyword>
<evidence type="ECO:0000256" key="2">
    <source>
        <dbReference type="ARBA" id="ARBA00022827"/>
    </source>
</evidence>
<dbReference type="PANTHER" id="PTHR36117">
    <property type="entry name" value="4-HYDROXYPHENYLACETATE 3-MONOOXYGENASE-RELATED"/>
    <property type="match status" value="1"/>
</dbReference>
<evidence type="ECO:0000259" key="5">
    <source>
        <dbReference type="Pfam" id="PF11794"/>
    </source>
</evidence>
<sequence length="466" mass="53151">MKLNDGRVVYINGEQIKNVLSIDILNKTYGYIEKYYELQETNSNHTYEENNIKKSVTFLKPKTIEDLRRKREVYYDIAKESFGMLGRTPDFLNPGIMSLSEHSSFLGKNKYTDFSLNAKKYYEYISENDLFVSHASINVQMDRSKSLGELNHDYAAVKIIETDEQGITVKGSKMIVTLSPLADELLIFNMPGLKEGDESFAVAFAIPVNTPGIKIISRKMINKEGYNEFDYPLSNSLEELDAYVIFENVKVLWERVFVYKNIDTSNHFFDSSKIRHHTGHQDITRGLVKLEFITGVAIELAEKLGLSNFINIQEKLGYLTSSIELIKAGISRCEEEANFTAEGILTPEIKTIQAIRYNLPFIYKNAVDLIQELSAGSMLSVPTEADLLNENKSILEQSLSSDLCDANYRIKLLNLAWDLTGEAFGQRQKVYEYYHAGDPMRIGAMHYLTYPKNDLTERVSGLLDRL</sequence>
<dbReference type="Pfam" id="PF11794">
    <property type="entry name" value="HpaB_N"/>
    <property type="match status" value="1"/>
</dbReference>
<proteinExistence type="predicted"/>